<keyword evidence="3" id="KW-1147">T=16 icosahedral capsid protein</keyword>
<dbReference type="PRINTS" id="PR00235">
    <property type="entry name" value="HSVCAPSIDMCP"/>
</dbReference>
<dbReference type="GO" id="GO:0005198">
    <property type="term" value="F:structural molecule activity"/>
    <property type="evidence" value="ECO:0007669"/>
    <property type="project" value="InterPro"/>
</dbReference>
<dbReference type="InterPro" id="IPR023233">
    <property type="entry name" value="Herpes_MCP_upper_sf"/>
</dbReference>
<dbReference type="EMBL" id="OK337614">
    <property type="protein sequence ID" value="UNP64497.1"/>
    <property type="molecule type" value="Genomic_DNA"/>
</dbReference>
<keyword evidence="4" id="KW-0946">Virion</keyword>
<name>A0A9Q8VIL1_9GAMA</name>
<keyword evidence="1" id="KW-0167">Capsid protein</keyword>
<dbReference type="Proteomes" id="UP001142430">
    <property type="component" value="Segment"/>
</dbReference>
<organism evidence="5 6">
    <name type="scientific">Saguinine gammaherpesvirus 1</name>
    <dbReference type="NCBI Taxonomy" id="2169901"/>
    <lineage>
        <taxon>Viruses</taxon>
        <taxon>Duplodnaviria</taxon>
        <taxon>Heunggongvirae</taxon>
        <taxon>Peploviricota</taxon>
        <taxon>Herviviricetes</taxon>
        <taxon>Herpesvirales</taxon>
        <taxon>Orthoherpesviridae</taxon>
        <taxon>Gammaherpesvirinae</taxon>
    </lineage>
</organism>
<reference evidence="5" key="1">
    <citation type="submission" date="2021-09" db="EMBL/GenBank/DDBJ databases">
        <title>The complete genome of the Saguinine gammaherpesvirus 1 (SgGHV-1).</title>
        <authorList>
            <person name="Marti-Carreras J."/>
            <person name="Maes P."/>
        </authorList>
    </citation>
    <scope>NUCLEOTIDE SEQUENCE</scope>
    <source>
        <strain evidence="5">S338D</strain>
    </source>
</reference>
<proteinExistence type="inferred from homology"/>
<evidence type="ECO:0000256" key="1">
    <source>
        <dbReference type="ARBA" id="ARBA00022561"/>
    </source>
</evidence>
<dbReference type="HAMAP" id="MF_04016">
    <property type="entry name" value="HSV_MCP"/>
    <property type="match status" value="1"/>
</dbReference>
<evidence type="ECO:0000313" key="6">
    <source>
        <dbReference type="Proteomes" id="UP001142430"/>
    </source>
</evidence>
<accession>A0A9Q8VIL1</accession>
<evidence type="ECO:0000256" key="4">
    <source>
        <dbReference type="ARBA" id="ARBA00022844"/>
    </source>
</evidence>
<evidence type="ECO:0000256" key="3">
    <source>
        <dbReference type="ARBA" id="ARBA00022680"/>
    </source>
</evidence>
<evidence type="ECO:0000313" key="5">
    <source>
        <dbReference type="EMBL" id="UNP64497.1"/>
    </source>
</evidence>
<dbReference type="InterPro" id="IPR000912">
    <property type="entry name" value="Herpes_MCP"/>
</dbReference>
<evidence type="ECO:0000256" key="2">
    <source>
        <dbReference type="ARBA" id="ARBA00022562"/>
    </source>
</evidence>
<protein>
    <submittedName>
        <fullName evidence="5">Major capsid protein</fullName>
    </submittedName>
</protein>
<keyword evidence="2" id="KW-1048">Host nucleus</keyword>
<dbReference type="Pfam" id="PF03122">
    <property type="entry name" value="Herpes_MCP"/>
    <property type="match status" value="1"/>
</dbReference>
<dbReference type="GO" id="GO:0039622">
    <property type="term" value="C:T=16 icosahedral viral capsid"/>
    <property type="evidence" value="ECO:0007669"/>
    <property type="project" value="UniProtKB-KW"/>
</dbReference>
<sequence length="1367" mass="153333">MELEHRPYPYVETEANLLRQVKLSAAEGLFKSFDLLVGKNAREGSVRFEALLGVYTNALQYVKFLETSLAVSCLNTEFKDLKRMTDGKIQFKISVPTIAHSDGRRPNKQKQYIVMKTCNKHHIAAEIELSLMDLELLFAENETPLDYTEHIGAIKTITSALQFGVDALERGLVDTVLNVKIKHAPPVFILKTLADPTYTERGMTKTVKSDLVSMFKKQMVDHSFFIDKSELMERGKQYVMAILADMIDSVCKETVFRGVSTYTTKNGIAVDGVMETTDNVQRKLLTLLGQADDSLLGPAAYASYVVRGEDLVTAVSYGKVMRNFDQFMEQLVEAPGTQSTTKEIDDGFGSLPKTNISASVIQIGNKHVALESLQRIYNETQHPFPLNRRMQYSYYFPVGLHIQPPRYTTSGLVKGLESPLHQSVESLVVNKNNTVLCFNYQNALKSICHPRIHNPMPIIQTLEQVFPDIGNTENHGVRSTNPPTMNLYNIVYDYYDGKNVAQIPTIAKKTCMLTDDLLHPTNHEILRTEAHPLFDIYVDNVPGARAAFRATHRTITGNIPSPLAPGSLHDCRGKQLESATGLNHVIDAPTMEIVQETAFDSSYPLLCYVIEAMVHGQVEKFQMNIELISLLINRYWTTSGKLAFVNSFFFIKHICSSLGGGHIFKEAYIHYRKIYGELIALEQALIRLTGHDMIDNVPIYEYVSAITDPHLLPPFIYTNKFRKFMATRRNPKMNIGGENLQDPDDLNQYVHVVGKMEDLVRMMANIYADRNNEDHDNRHILDVGIDDEDEHSLLLEKLFYYVFLPVCSNGHVCGMGADYENIALTLTYNGPVYANIVNGGDKITIHLENGTLRDLLKVSDIEPTVDMIRILSTCYLTCPFVTQAVRLTTDRDALQCMATHEEGKVIKQTVLVNGFAAFPIADGARSVSETMFYPVPFHKFYCDPMVAATLHPVLSNYVTRVPSQRVGVMFNLPPTLLAEYEEWHKSPMLDYVNKCEPTPTSLSALMSMHLKLSAIGFITQSRNKIHPGIALTVVRTDEVVAENIMFSSRASTSMFIGRPTVNRREVRTDAVTFDINHELASLNTSLGYNSTLSPAHVAAVTTDMGIHCQDMFVNLPGEAYRDRPVHEYVKRMAGSTSNGVRGQDPMAYVGGARPENFPGLCHGQLATCEVILTPVTVDLAYFQASNNPRGRASCVISCDVSNTDVAEKFIYDHSIPDPAYEYRSTVNPWASQRGSLGDIMYNPTTRQLVTPGMYSPCKQFFQKETMLKNNRSFYTLVSEYASRLHNTPVSGNTDLQYVVIAGTDAFLEQPCQLIQEAFPTICASHRGLLDEYMSHKSTHAPVHMNHYLIEEVAPMKRILKLGNKTVH</sequence>
<dbReference type="SUPFAM" id="SSF103417">
    <property type="entry name" value="Major capsid protein VP5"/>
    <property type="match status" value="1"/>
</dbReference>